<sequence>STDHLQLAHTVLTALSPHLPFLKPGYVAMLLASSFIYEIETLECIICMTSLQECCGYLQPETVDFWEELLSVTMRQCIAFDGIQMGYIFWAILNQEEEMFTNLNCQQYIQQTLAFLNANPLVENQLTADGIVHAFYCLKRCSKELILQNQDFSMRCFVALEGLLENLTTEQLTHLLPTMASLEATLSMIKQAFIDLQAYDVYEAAQQDS</sequence>
<proteinExistence type="predicted"/>
<dbReference type="Proteomes" id="UP000823046">
    <property type="component" value="Unassembled WGS sequence"/>
</dbReference>
<feature type="non-terminal residue" evidence="1">
    <location>
        <position position="1"/>
    </location>
</feature>
<keyword evidence="2" id="KW-1185">Reference proteome</keyword>
<reference evidence="1 2" key="1">
    <citation type="journal article" date="2020" name="bioRxiv">
        <title>Metabolic contributions of an alphaproteobacterial endosymbiont in the apicomplexan Cardiosporidium cionae.</title>
        <authorList>
            <person name="Hunter E.S."/>
            <person name="Paight C.J."/>
            <person name="Lane C.E."/>
        </authorList>
    </citation>
    <scope>NUCLEOTIDE SEQUENCE [LARGE SCALE GENOMIC DNA]</scope>
    <source>
        <strain evidence="1">ESH_2018</strain>
    </source>
</reference>
<accession>A0ABQ7J6V4</accession>
<evidence type="ECO:0000313" key="2">
    <source>
        <dbReference type="Proteomes" id="UP000823046"/>
    </source>
</evidence>
<comment type="caution">
    <text evidence="1">The sequence shown here is derived from an EMBL/GenBank/DDBJ whole genome shotgun (WGS) entry which is preliminary data.</text>
</comment>
<protein>
    <submittedName>
        <fullName evidence="1">Uncharacterized protein</fullName>
    </submittedName>
</protein>
<evidence type="ECO:0000313" key="1">
    <source>
        <dbReference type="EMBL" id="KAF8819714.1"/>
    </source>
</evidence>
<dbReference type="EMBL" id="JADAQX010000628">
    <property type="protein sequence ID" value="KAF8819714.1"/>
    <property type="molecule type" value="Genomic_DNA"/>
</dbReference>
<gene>
    <name evidence="1" type="ORF">IE077_000668</name>
</gene>
<organism evidence="1 2">
    <name type="scientific">Cardiosporidium cionae</name>
    <dbReference type="NCBI Taxonomy" id="476202"/>
    <lineage>
        <taxon>Eukaryota</taxon>
        <taxon>Sar</taxon>
        <taxon>Alveolata</taxon>
        <taxon>Apicomplexa</taxon>
        <taxon>Aconoidasida</taxon>
        <taxon>Nephromycida</taxon>
        <taxon>Cardiosporidium</taxon>
    </lineage>
</organism>
<name>A0ABQ7J6V4_9APIC</name>